<evidence type="ECO:0000256" key="7">
    <source>
        <dbReference type="ARBA" id="ARBA00023157"/>
    </source>
</evidence>
<protein>
    <recommendedName>
        <fullName evidence="3">chitinase</fullName>
        <ecNumber evidence="3">3.2.1.14</ecNumber>
    </recommendedName>
</protein>
<reference evidence="14" key="3">
    <citation type="submission" date="2025-09" db="UniProtKB">
        <authorList>
            <consortium name="Ensembl"/>
        </authorList>
    </citation>
    <scope>IDENTIFICATION</scope>
</reference>
<evidence type="ECO:0000313" key="15">
    <source>
        <dbReference type="Proteomes" id="UP000007875"/>
    </source>
</evidence>
<keyword evidence="9" id="KW-0119">Carbohydrate metabolism</keyword>
<proteinExistence type="inferred from homology"/>
<dbReference type="InterPro" id="IPR036508">
    <property type="entry name" value="Chitin-bd_dom_sf"/>
</dbReference>
<evidence type="ECO:0000256" key="11">
    <source>
        <dbReference type="SAM" id="MobiDB-lite"/>
    </source>
</evidence>
<dbReference type="SUPFAM" id="SSF54556">
    <property type="entry name" value="Chitinase insertion domain"/>
    <property type="match status" value="1"/>
</dbReference>
<evidence type="ECO:0000259" key="13">
    <source>
        <dbReference type="PROSITE" id="PS51910"/>
    </source>
</evidence>
<evidence type="ECO:0000256" key="2">
    <source>
        <dbReference type="ARBA" id="ARBA00009121"/>
    </source>
</evidence>
<dbReference type="FunFam" id="3.10.50.10:FF:000001">
    <property type="entry name" value="Chitinase 3-like 1"/>
    <property type="match status" value="1"/>
</dbReference>
<dbReference type="GO" id="GO:0006032">
    <property type="term" value="P:chitin catabolic process"/>
    <property type="evidence" value="ECO:0007669"/>
    <property type="project" value="UniProtKB-KW"/>
</dbReference>
<dbReference type="HOGENOM" id="CLU_002833_3_1_1"/>
<dbReference type="EC" id="3.2.1.14" evidence="3"/>
<dbReference type="InterPro" id="IPR050314">
    <property type="entry name" value="Glycosyl_Hydrlase_18"/>
</dbReference>
<feature type="compositionally biased region" description="Polar residues" evidence="11">
    <location>
        <begin position="331"/>
        <end position="350"/>
    </location>
</feature>
<organism evidence="14 15">
    <name type="scientific">Ciona savignyi</name>
    <name type="common">Pacific transparent sea squirt</name>
    <dbReference type="NCBI Taxonomy" id="51511"/>
    <lineage>
        <taxon>Eukaryota</taxon>
        <taxon>Metazoa</taxon>
        <taxon>Chordata</taxon>
        <taxon>Tunicata</taxon>
        <taxon>Ascidiacea</taxon>
        <taxon>Phlebobranchia</taxon>
        <taxon>Cionidae</taxon>
        <taxon>Ciona</taxon>
    </lineage>
</organism>
<dbReference type="InterPro" id="IPR001223">
    <property type="entry name" value="Glyco_hydro18_cat"/>
</dbReference>
<dbReference type="SMART" id="SM00494">
    <property type="entry name" value="ChtBD2"/>
    <property type="match status" value="2"/>
</dbReference>
<sequence>MRHFAKTSVEFLRQFKFDGLDMDWEYPGSRGSPPEDKQRFTRLLEILMEEYENDAVRTGLPRLLLTAAVPAGPKTIDLGFEIAAVCSNLDLVHIMTYDFHGGSWEFNTGHNAALFDDPNNNSPTDFNIEESVNIWLDGGCDPRKLVLGLPTYGRTYTLLDTNNYGYGANATGPGDAGTYTREAGFLAYYEICLLLKSTDAKIIQNQYARAPAVVVGDQWISYDDKESIRQKIEFMKLKGMGGTMVWAVDNDDFQAVCNEKNELLRAIYFELKGENSPSCGIKPTTTAVTWWPNPDYTNPPQEVECWYPLEPGQTTPVITTPATVPTESPPFETTTVDTNTPSGTTYPPLSTTRLPPCEGPDCYLECTLKPDGFYPDPHRCDCFYQCSNKVAFPMCCSNGLLYNPELVGCDYASNVDCGQTIGPTTTTAGTDIPPTQPTNPPVVTTTVASGSFSCTNLADGSYADPNDCHVFHQCVGGELATTNQCAAGTFYNGSVCDWESSTEPCTPRD</sequence>
<dbReference type="InterPro" id="IPR002557">
    <property type="entry name" value="Chitin-bd_dom"/>
</dbReference>
<dbReference type="eggNOG" id="KOG2806">
    <property type="taxonomic scope" value="Eukaryota"/>
</dbReference>
<dbReference type="InterPro" id="IPR011583">
    <property type="entry name" value="Chitinase_II/V-like_cat"/>
</dbReference>
<comment type="similarity">
    <text evidence="2">Belongs to the glycosyl hydrolase 18 family. Chitinase class II subfamily.</text>
</comment>
<feature type="domain" description="GH18" evidence="13">
    <location>
        <begin position="1"/>
        <end position="274"/>
    </location>
</feature>
<comment type="catalytic activity">
    <reaction evidence="1">
        <text>Random endo-hydrolysis of N-acetyl-beta-D-glucosaminide (1-&gt;4)-beta-linkages in chitin and chitodextrins.</text>
        <dbReference type="EC" id="3.2.1.14"/>
    </reaction>
</comment>
<dbReference type="FunCoup" id="H2ZGQ3">
    <property type="interactions" value="6"/>
</dbReference>
<keyword evidence="9" id="KW-0624">Polysaccharide degradation</keyword>
<keyword evidence="4" id="KW-0147">Chitin-binding</keyword>
<dbReference type="SMART" id="SM00636">
    <property type="entry name" value="Glyco_18"/>
    <property type="match status" value="1"/>
</dbReference>
<dbReference type="Gene3D" id="3.20.20.80">
    <property type="entry name" value="Glycosidases"/>
    <property type="match status" value="2"/>
</dbReference>
<evidence type="ECO:0000313" key="14">
    <source>
        <dbReference type="Ensembl" id="ENSCSAVP00000016769.1"/>
    </source>
</evidence>
<reference evidence="14" key="2">
    <citation type="submission" date="2025-08" db="UniProtKB">
        <authorList>
            <consortium name="Ensembl"/>
        </authorList>
    </citation>
    <scope>IDENTIFICATION</scope>
</reference>
<evidence type="ECO:0000256" key="10">
    <source>
        <dbReference type="RuleBase" id="RU000489"/>
    </source>
</evidence>
<dbReference type="PANTHER" id="PTHR11177">
    <property type="entry name" value="CHITINASE"/>
    <property type="match status" value="1"/>
</dbReference>
<feature type="domain" description="Chitin-binding type-2" evidence="12">
    <location>
        <begin position="451"/>
        <end position="507"/>
    </location>
</feature>
<feature type="region of interest" description="Disordered" evidence="11">
    <location>
        <begin position="322"/>
        <end position="350"/>
    </location>
</feature>
<dbReference type="AlphaFoldDB" id="H2ZGQ3"/>
<dbReference type="InterPro" id="IPR017853">
    <property type="entry name" value="GH"/>
</dbReference>
<keyword evidence="7" id="KW-1015">Disulfide bond</keyword>
<evidence type="ECO:0000256" key="1">
    <source>
        <dbReference type="ARBA" id="ARBA00000822"/>
    </source>
</evidence>
<dbReference type="STRING" id="51511.ENSCSAVP00000016769"/>
<evidence type="ECO:0000256" key="3">
    <source>
        <dbReference type="ARBA" id="ARBA00012729"/>
    </source>
</evidence>
<feature type="domain" description="Chitin-binding type-2" evidence="12">
    <location>
        <begin position="363"/>
        <end position="419"/>
    </location>
</feature>
<dbReference type="SUPFAM" id="SSF57625">
    <property type="entry name" value="Invertebrate chitin-binding proteins"/>
    <property type="match status" value="2"/>
</dbReference>
<dbReference type="InParanoid" id="H2ZGQ3"/>
<name>H2ZGQ3_CIOSA</name>
<evidence type="ECO:0000256" key="8">
    <source>
        <dbReference type="ARBA" id="ARBA00023295"/>
    </source>
</evidence>
<dbReference type="InterPro" id="IPR001579">
    <property type="entry name" value="Glyco_hydro_18_chit_AS"/>
</dbReference>
<keyword evidence="5 10" id="KW-0378">Hydrolase</keyword>
<dbReference type="PROSITE" id="PS51910">
    <property type="entry name" value="GH18_2"/>
    <property type="match status" value="1"/>
</dbReference>
<dbReference type="SUPFAM" id="SSF51445">
    <property type="entry name" value="(Trans)glycosidases"/>
    <property type="match status" value="1"/>
</dbReference>
<accession>H2ZGQ3</accession>
<dbReference type="GO" id="GO:0005576">
    <property type="term" value="C:extracellular region"/>
    <property type="evidence" value="ECO:0007669"/>
    <property type="project" value="InterPro"/>
</dbReference>
<keyword evidence="15" id="KW-1185">Reference proteome</keyword>
<dbReference type="OMA" id="EESVNIW"/>
<evidence type="ECO:0000256" key="5">
    <source>
        <dbReference type="ARBA" id="ARBA00022801"/>
    </source>
</evidence>
<evidence type="ECO:0000256" key="9">
    <source>
        <dbReference type="ARBA" id="ARBA00023326"/>
    </source>
</evidence>
<dbReference type="GeneTree" id="ENSGT00940000168919"/>
<dbReference type="PROSITE" id="PS50940">
    <property type="entry name" value="CHIT_BIND_II"/>
    <property type="match status" value="2"/>
</dbReference>
<dbReference type="GO" id="GO:0008061">
    <property type="term" value="F:chitin binding"/>
    <property type="evidence" value="ECO:0007669"/>
    <property type="project" value="UniProtKB-KW"/>
</dbReference>
<dbReference type="Proteomes" id="UP000007875">
    <property type="component" value="Unassembled WGS sequence"/>
</dbReference>
<dbReference type="Pfam" id="PF01607">
    <property type="entry name" value="CBM_14"/>
    <property type="match status" value="2"/>
</dbReference>
<dbReference type="Gene3D" id="3.10.50.10">
    <property type="match status" value="1"/>
</dbReference>
<dbReference type="GO" id="GO:0008843">
    <property type="term" value="F:endochitinase activity"/>
    <property type="evidence" value="ECO:0007669"/>
    <property type="project" value="UniProtKB-EC"/>
</dbReference>
<dbReference type="GO" id="GO:0000272">
    <property type="term" value="P:polysaccharide catabolic process"/>
    <property type="evidence" value="ECO:0007669"/>
    <property type="project" value="UniProtKB-KW"/>
</dbReference>
<dbReference type="Gene3D" id="2.170.140.10">
    <property type="entry name" value="Chitin binding domain"/>
    <property type="match status" value="1"/>
</dbReference>
<keyword evidence="8 10" id="KW-0326">Glycosidase</keyword>
<dbReference type="InterPro" id="IPR029070">
    <property type="entry name" value="Chitinase_insertion_sf"/>
</dbReference>
<dbReference type="Pfam" id="PF00704">
    <property type="entry name" value="Glyco_hydro_18"/>
    <property type="match status" value="1"/>
</dbReference>
<dbReference type="PANTHER" id="PTHR11177:SF317">
    <property type="entry name" value="CHITINASE 12-RELATED"/>
    <property type="match status" value="1"/>
</dbReference>
<keyword evidence="6" id="KW-0146">Chitin degradation</keyword>
<reference evidence="15" key="1">
    <citation type="submission" date="2003-08" db="EMBL/GenBank/DDBJ databases">
        <authorList>
            <person name="Birren B."/>
            <person name="Nusbaum C."/>
            <person name="Abebe A."/>
            <person name="Abouelleil A."/>
            <person name="Adekoya E."/>
            <person name="Ait-zahra M."/>
            <person name="Allen N."/>
            <person name="Allen T."/>
            <person name="An P."/>
            <person name="Anderson M."/>
            <person name="Anderson S."/>
            <person name="Arachchi H."/>
            <person name="Armbruster J."/>
            <person name="Bachantsang P."/>
            <person name="Baldwin J."/>
            <person name="Barry A."/>
            <person name="Bayul T."/>
            <person name="Blitshsteyn B."/>
            <person name="Bloom T."/>
            <person name="Blye J."/>
            <person name="Boguslavskiy L."/>
            <person name="Borowsky M."/>
            <person name="Boukhgalter B."/>
            <person name="Brunache A."/>
            <person name="Butler J."/>
            <person name="Calixte N."/>
            <person name="Calvo S."/>
            <person name="Camarata J."/>
            <person name="Campo K."/>
            <person name="Chang J."/>
            <person name="Cheshatsang Y."/>
            <person name="Citroen M."/>
            <person name="Collymore A."/>
            <person name="Considine T."/>
            <person name="Cook A."/>
            <person name="Cooke P."/>
            <person name="Corum B."/>
            <person name="Cuomo C."/>
            <person name="David R."/>
            <person name="Dawoe T."/>
            <person name="Degray S."/>
            <person name="Dodge S."/>
            <person name="Dooley K."/>
            <person name="Dorje P."/>
            <person name="Dorjee K."/>
            <person name="Dorris L."/>
            <person name="Duffey N."/>
            <person name="Dupes A."/>
            <person name="Elkins T."/>
            <person name="Engels R."/>
            <person name="Erickson J."/>
            <person name="Farina A."/>
            <person name="Faro S."/>
            <person name="Ferreira P."/>
            <person name="Fischer H."/>
            <person name="Fitzgerald M."/>
            <person name="Foley K."/>
            <person name="Gage D."/>
            <person name="Galagan J."/>
            <person name="Gearin G."/>
            <person name="Gnerre S."/>
            <person name="Gnirke A."/>
            <person name="Goyette A."/>
            <person name="Graham J."/>
            <person name="Grandbois E."/>
            <person name="Gyaltsen K."/>
            <person name="Hafez N."/>
            <person name="Hagopian D."/>
            <person name="Hagos B."/>
            <person name="Hall J."/>
            <person name="Hatcher B."/>
            <person name="Heller A."/>
            <person name="Higgins H."/>
            <person name="Honan T."/>
            <person name="Horn A."/>
            <person name="Houde N."/>
            <person name="Hughes L."/>
            <person name="Hulme W."/>
            <person name="Husby E."/>
            <person name="Iliev I."/>
            <person name="Jaffe D."/>
            <person name="Jones C."/>
            <person name="Kamal M."/>
            <person name="Kamat A."/>
            <person name="Kamvysselis M."/>
            <person name="Karlsson E."/>
            <person name="Kells C."/>
            <person name="Kieu A."/>
            <person name="Kisner P."/>
            <person name="Kodira C."/>
            <person name="Kulbokas E."/>
            <person name="Labutti K."/>
            <person name="Lama D."/>
            <person name="Landers T."/>
            <person name="Leger J."/>
            <person name="Levine S."/>
            <person name="Lewis D."/>
            <person name="Lewis T."/>
            <person name="Lindblad-toh K."/>
            <person name="Liu X."/>
            <person name="Lokyitsang T."/>
            <person name="Lokyitsang Y."/>
            <person name="Lucien O."/>
            <person name="Lui A."/>
            <person name="Ma L.J."/>
            <person name="Mabbitt R."/>
            <person name="Macdonald J."/>
            <person name="Maclean C."/>
            <person name="Major J."/>
            <person name="Manning J."/>
            <person name="Marabella R."/>
            <person name="Maru K."/>
            <person name="Matthews C."/>
            <person name="Mauceli E."/>
            <person name="Mccarthy M."/>
            <person name="Mcdonough S."/>
            <person name="Mcghee T."/>
            <person name="Meldrim J."/>
            <person name="Meneus L."/>
            <person name="Mesirov J."/>
            <person name="Mihalev A."/>
            <person name="Mihova T."/>
            <person name="Mikkelsen T."/>
            <person name="Mlenga V."/>
            <person name="Moru K."/>
            <person name="Mozes J."/>
            <person name="Mulrain L."/>
            <person name="Munson G."/>
            <person name="Naylor J."/>
            <person name="Newes C."/>
            <person name="Nguyen C."/>
            <person name="Nguyen N."/>
            <person name="Nguyen T."/>
            <person name="Nicol R."/>
            <person name="Nielsen C."/>
            <person name="Nizzari M."/>
            <person name="Norbu C."/>
            <person name="Norbu N."/>
            <person name="O'donnell P."/>
            <person name="Okoawo O."/>
            <person name="O'leary S."/>
            <person name="Omotosho B."/>
            <person name="O'neill K."/>
            <person name="Osman S."/>
            <person name="Parker S."/>
            <person name="Perrin D."/>
            <person name="Phunkhang P."/>
            <person name="Piqani B."/>
            <person name="Purcell S."/>
            <person name="Rachupka T."/>
            <person name="Ramasamy U."/>
            <person name="Rameau R."/>
            <person name="Ray V."/>
            <person name="Raymond C."/>
            <person name="Retta R."/>
            <person name="Richardson S."/>
            <person name="Rise C."/>
            <person name="Rodriguez J."/>
            <person name="Rogers J."/>
            <person name="Rogov P."/>
            <person name="Rutman M."/>
            <person name="Schupbach R."/>
            <person name="Seaman C."/>
            <person name="Settipalli S."/>
            <person name="Sharpe T."/>
            <person name="Sheridan J."/>
            <person name="Sherpa N."/>
            <person name="Shi J."/>
            <person name="Smirnov S."/>
            <person name="Smith C."/>
            <person name="Sougnez C."/>
            <person name="Spencer B."/>
            <person name="Stalker J."/>
            <person name="Stange-thomann N."/>
            <person name="Stavropoulos S."/>
            <person name="Stetson K."/>
            <person name="Stone C."/>
            <person name="Stone S."/>
            <person name="Stubbs M."/>
            <person name="Talamas J."/>
            <person name="Tchuinga P."/>
            <person name="Tenzing P."/>
            <person name="Tesfaye S."/>
            <person name="Theodore J."/>
            <person name="Thoulutsang Y."/>
            <person name="Topham K."/>
            <person name="Towey S."/>
            <person name="Tsamla T."/>
            <person name="Tsomo N."/>
            <person name="Vallee D."/>
            <person name="Vassiliev H."/>
            <person name="Venkataraman V."/>
            <person name="Vinson J."/>
            <person name="Vo A."/>
            <person name="Wade C."/>
            <person name="Wang S."/>
            <person name="Wangchuk T."/>
            <person name="Wangdi T."/>
            <person name="Whittaker C."/>
            <person name="Wilkinson J."/>
            <person name="Wu Y."/>
            <person name="Wyman D."/>
            <person name="Yadav S."/>
            <person name="Yang S."/>
            <person name="Yang X."/>
            <person name="Yeager S."/>
            <person name="Yee E."/>
            <person name="Young G."/>
            <person name="Zainoun J."/>
            <person name="Zembeck L."/>
            <person name="Zimmer A."/>
            <person name="Zody M."/>
            <person name="Lander E."/>
        </authorList>
    </citation>
    <scope>NUCLEOTIDE SEQUENCE [LARGE SCALE GENOMIC DNA]</scope>
</reference>
<evidence type="ECO:0000256" key="4">
    <source>
        <dbReference type="ARBA" id="ARBA00022669"/>
    </source>
</evidence>
<dbReference type="PROSITE" id="PS01095">
    <property type="entry name" value="GH18_1"/>
    <property type="match status" value="1"/>
</dbReference>
<dbReference type="Ensembl" id="ENSCSAVT00000016951.1">
    <property type="protein sequence ID" value="ENSCSAVP00000016769.1"/>
    <property type="gene ID" value="ENSCSAVG00000009864.1"/>
</dbReference>
<evidence type="ECO:0000256" key="6">
    <source>
        <dbReference type="ARBA" id="ARBA00023024"/>
    </source>
</evidence>
<evidence type="ECO:0000259" key="12">
    <source>
        <dbReference type="PROSITE" id="PS50940"/>
    </source>
</evidence>